<protein>
    <recommendedName>
        <fullName evidence="3">Dehydrogenase (DH) domain-containing protein</fullName>
    </recommendedName>
</protein>
<organism evidence="1 2">
    <name type="scientific">Chitinophaga qingshengii</name>
    <dbReference type="NCBI Taxonomy" id="1569794"/>
    <lineage>
        <taxon>Bacteria</taxon>
        <taxon>Pseudomonadati</taxon>
        <taxon>Bacteroidota</taxon>
        <taxon>Chitinophagia</taxon>
        <taxon>Chitinophagales</taxon>
        <taxon>Chitinophagaceae</taxon>
        <taxon>Chitinophaga</taxon>
    </lineage>
</organism>
<evidence type="ECO:0008006" key="3">
    <source>
        <dbReference type="Google" id="ProtNLM"/>
    </source>
</evidence>
<dbReference type="RefSeq" id="WP_188089836.1">
    <property type="nucleotide sequence ID" value="NZ_JACVFC010000003.1"/>
</dbReference>
<reference evidence="1 2" key="1">
    <citation type="submission" date="2020-09" db="EMBL/GenBank/DDBJ databases">
        <title>Genome sequences of type strains of Chitinophaga qingshengii and Chitinophaga varians.</title>
        <authorList>
            <person name="Kittiwongwattana C."/>
        </authorList>
    </citation>
    <scope>NUCLEOTIDE SEQUENCE [LARGE SCALE GENOMIC DNA]</scope>
    <source>
        <strain evidence="1 2">JCM 30026</strain>
    </source>
</reference>
<name>A0ABR7TSR8_9BACT</name>
<accession>A0ABR7TSR8</accession>
<gene>
    <name evidence="1" type="ORF">ICL07_20075</name>
</gene>
<proteinExistence type="predicted"/>
<sequence>MMTEDILTLMKPPFFEPEAMPFSVSGDVLSVPLGPGTDYEFTALGELIRLSACFGQYNLARLYPKARGQYLLGDKIRTIRYGAMEEASQLTMNVRSDISSDRAGAAAADIVNEKGEVLYGFNHTFHILSIPFFETRFSSFRHAGPMEAIPEENLPAVRILNDHSTGNFDMTVAPFSYRHCLGHFPDFPLVAVAFLYKCILEGNIQWLSSGHMKVLRVENVDITVSKAIPVGVSCEVKVSVVQSAKNTFQFINRIFVDEGNDIPHCLLTIEALTSR</sequence>
<evidence type="ECO:0000313" key="1">
    <source>
        <dbReference type="EMBL" id="MBC9932695.1"/>
    </source>
</evidence>
<comment type="caution">
    <text evidence="1">The sequence shown here is derived from an EMBL/GenBank/DDBJ whole genome shotgun (WGS) entry which is preliminary data.</text>
</comment>
<dbReference type="Proteomes" id="UP000659124">
    <property type="component" value="Unassembled WGS sequence"/>
</dbReference>
<dbReference type="EMBL" id="JACVFC010000003">
    <property type="protein sequence ID" value="MBC9932695.1"/>
    <property type="molecule type" value="Genomic_DNA"/>
</dbReference>
<keyword evidence="2" id="KW-1185">Reference proteome</keyword>
<evidence type="ECO:0000313" key="2">
    <source>
        <dbReference type="Proteomes" id="UP000659124"/>
    </source>
</evidence>